<dbReference type="Gene3D" id="1.10.10.10">
    <property type="entry name" value="Winged helix-like DNA-binding domain superfamily/Winged helix DNA-binding domain"/>
    <property type="match status" value="1"/>
</dbReference>
<evidence type="ECO:0000256" key="4">
    <source>
        <dbReference type="ARBA" id="ARBA00023125"/>
    </source>
</evidence>
<protein>
    <submittedName>
        <fullName evidence="7">DNA-binding transcriptional regulator, LysR family</fullName>
    </submittedName>
</protein>
<dbReference type="PANTHER" id="PTHR30118:SF15">
    <property type="entry name" value="TRANSCRIPTIONAL REGULATORY PROTEIN"/>
    <property type="match status" value="1"/>
</dbReference>
<dbReference type="InterPro" id="IPR036388">
    <property type="entry name" value="WH-like_DNA-bd_sf"/>
</dbReference>
<dbReference type="SUPFAM" id="SSF53850">
    <property type="entry name" value="Periplasmic binding protein-like II"/>
    <property type="match status" value="1"/>
</dbReference>
<evidence type="ECO:0000256" key="2">
    <source>
        <dbReference type="ARBA" id="ARBA00022458"/>
    </source>
</evidence>
<keyword evidence="8" id="KW-1185">Reference proteome</keyword>
<dbReference type="InterPro" id="IPR036390">
    <property type="entry name" value="WH_DNA-bd_sf"/>
</dbReference>
<dbReference type="PANTHER" id="PTHR30118">
    <property type="entry name" value="HTH-TYPE TRANSCRIPTIONAL REGULATOR LEUO-RELATED"/>
    <property type="match status" value="1"/>
</dbReference>
<evidence type="ECO:0000256" key="1">
    <source>
        <dbReference type="ARBA" id="ARBA00009437"/>
    </source>
</evidence>
<reference evidence="8" key="1">
    <citation type="submission" date="2016-10" db="EMBL/GenBank/DDBJ databases">
        <authorList>
            <person name="Varghese N."/>
            <person name="Submissions S."/>
        </authorList>
    </citation>
    <scope>NUCLEOTIDE SEQUENCE [LARGE SCALE GENOMIC DNA]</scope>
    <source>
        <strain evidence="8">LMG 26383,CCUG 61248,R- 45681</strain>
    </source>
</reference>
<dbReference type="InterPro" id="IPR037402">
    <property type="entry name" value="YidZ_PBP2"/>
</dbReference>
<keyword evidence="5" id="KW-0804">Transcription</keyword>
<evidence type="ECO:0000313" key="8">
    <source>
        <dbReference type="Proteomes" id="UP000199664"/>
    </source>
</evidence>
<dbReference type="InterPro" id="IPR050389">
    <property type="entry name" value="LysR-type_TF"/>
</dbReference>
<dbReference type="GO" id="GO:0003677">
    <property type="term" value="F:DNA binding"/>
    <property type="evidence" value="ECO:0007669"/>
    <property type="project" value="UniProtKB-KW"/>
</dbReference>
<dbReference type="EMBL" id="FOAN01000002">
    <property type="protein sequence ID" value="SEK91728.1"/>
    <property type="molecule type" value="Genomic_DNA"/>
</dbReference>
<keyword evidence="3" id="KW-0805">Transcription regulation</keyword>
<dbReference type="SUPFAM" id="SSF46785">
    <property type="entry name" value="Winged helix' DNA-binding domain"/>
    <property type="match status" value="1"/>
</dbReference>
<dbReference type="Gene3D" id="3.40.190.10">
    <property type="entry name" value="Periplasmic binding protein-like II"/>
    <property type="match status" value="2"/>
</dbReference>
<comment type="similarity">
    <text evidence="1">Belongs to the LysR transcriptional regulatory family.</text>
</comment>
<dbReference type="Pfam" id="PF03466">
    <property type="entry name" value="LysR_substrate"/>
    <property type="match status" value="1"/>
</dbReference>
<keyword evidence="2" id="KW-0536">Nodulation</keyword>
<proteinExistence type="inferred from homology"/>
<dbReference type="CDD" id="cd08417">
    <property type="entry name" value="PBP2_Nitroaromatics_like"/>
    <property type="match status" value="1"/>
</dbReference>
<dbReference type="STRING" id="1036779.SAMN04515666_102356"/>
<organism evidence="7 8">
    <name type="scientific">Bosea lupini</name>
    <dbReference type="NCBI Taxonomy" id="1036779"/>
    <lineage>
        <taxon>Bacteria</taxon>
        <taxon>Pseudomonadati</taxon>
        <taxon>Pseudomonadota</taxon>
        <taxon>Alphaproteobacteria</taxon>
        <taxon>Hyphomicrobiales</taxon>
        <taxon>Boseaceae</taxon>
        <taxon>Bosea</taxon>
    </lineage>
</organism>
<evidence type="ECO:0000256" key="3">
    <source>
        <dbReference type="ARBA" id="ARBA00023015"/>
    </source>
</evidence>
<dbReference type="GO" id="GO:0003700">
    <property type="term" value="F:DNA-binding transcription factor activity"/>
    <property type="evidence" value="ECO:0007669"/>
    <property type="project" value="InterPro"/>
</dbReference>
<dbReference type="Pfam" id="PF00126">
    <property type="entry name" value="HTH_1"/>
    <property type="match status" value="1"/>
</dbReference>
<feature type="domain" description="HTH lysR-type" evidence="6">
    <location>
        <begin position="6"/>
        <end position="63"/>
    </location>
</feature>
<dbReference type="InterPro" id="IPR005119">
    <property type="entry name" value="LysR_subst-bd"/>
</dbReference>
<sequence>MNLRAIDLNLLVILDALLDEAHVSRAAERVGLSQPAASSALERCRHLFGDPLLLRGRGRMRLTAKAQALQQPLRDILGQVSALLDAPEPDLKSLVRTVRVMMAELPPALVTGRVYERLRQTAPGLTLAILPWQGAPATLEALAQGRADLAISVFPTIDADFTRRGLLRERYVVAMRRDHPAAAGFDLDRWLAFPHVLVSGRGETHGPLDEALARLDRTRQIGLVVPSFLSVPPLLLGSELIALLPSRILPPEEADRFVIFEPPVPVEGFPLHLAWHRRSERDPAVQHIARLIEAVLGEAAAVSPPA</sequence>
<dbReference type="PROSITE" id="PS50931">
    <property type="entry name" value="HTH_LYSR"/>
    <property type="match status" value="1"/>
</dbReference>
<evidence type="ECO:0000256" key="5">
    <source>
        <dbReference type="ARBA" id="ARBA00023163"/>
    </source>
</evidence>
<name>A0A1H7KYD6_9HYPH</name>
<keyword evidence="4 7" id="KW-0238">DNA-binding</keyword>
<dbReference type="Proteomes" id="UP000199664">
    <property type="component" value="Unassembled WGS sequence"/>
</dbReference>
<gene>
    <name evidence="7" type="ORF">SAMN04515666_102356</name>
</gene>
<accession>A0A1H7KYD6</accession>
<dbReference type="RefSeq" id="WP_091831315.1">
    <property type="nucleotide sequence ID" value="NZ_FOAN01000002.1"/>
</dbReference>
<dbReference type="OrthoDB" id="8339333at2"/>
<dbReference type="AlphaFoldDB" id="A0A1H7KYD6"/>
<dbReference type="InterPro" id="IPR000847">
    <property type="entry name" value="LysR_HTH_N"/>
</dbReference>
<evidence type="ECO:0000259" key="6">
    <source>
        <dbReference type="PROSITE" id="PS50931"/>
    </source>
</evidence>
<evidence type="ECO:0000313" key="7">
    <source>
        <dbReference type="EMBL" id="SEK91728.1"/>
    </source>
</evidence>